<organism evidence="1 2">
    <name type="scientific">Rangifer tarandus platyrhynchus</name>
    <name type="common">Svalbard reindeer</name>
    <dbReference type="NCBI Taxonomy" id="3082113"/>
    <lineage>
        <taxon>Eukaryota</taxon>
        <taxon>Metazoa</taxon>
        <taxon>Chordata</taxon>
        <taxon>Craniata</taxon>
        <taxon>Vertebrata</taxon>
        <taxon>Euteleostomi</taxon>
        <taxon>Mammalia</taxon>
        <taxon>Eutheria</taxon>
        <taxon>Laurasiatheria</taxon>
        <taxon>Artiodactyla</taxon>
        <taxon>Ruminantia</taxon>
        <taxon>Pecora</taxon>
        <taxon>Cervidae</taxon>
        <taxon>Odocoileinae</taxon>
        <taxon>Rangifer</taxon>
    </lineage>
</organism>
<sequence>MNALGDKRWNFPTKETGRNLMFFSERKRIVMRRQRKEGEEIGRDKQPGAGTRLQKGLEKFIWKEQVGACPAWSPHCAFPASPPPGNWEAGHRHGCLSVGGEEVGFEVEEKLARLANRTVAESGDKIALGPEQEARAN</sequence>
<gene>
    <name evidence="1" type="ORF">MRATA1EN1_LOCUS15084</name>
</gene>
<dbReference type="Proteomes" id="UP001176941">
    <property type="component" value="Chromosome 25"/>
</dbReference>
<evidence type="ECO:0000313" key="1">
    <source>
        <dbReference type="EMBL" id="CAI9166122.1"/>
    </source>
</evidence>
<protein>
    <submittedName>
        <fullName evidence="1">Uncharacterized protein</fullName>
    </submittedName>
</protein>
<name>A0ABN8YZX5_RANTA</name>
<accession>A0ABN8YZX5</accession>
<keyword evidence="2" id="KW-1185">Reference proteome</keyword>
<reference evidence="1" key="1">
    <citation type="submission" date="2023-04" db="EMBL/GenBank/DDBJ databases">
        <authorList>
            <consortium name="ELIXIR-Norway"/>
        </authorList>
    </citation>
    <scope>NUCLEOTIDE SEQUENCE [LARGE SCALE GENOMIC DNA]</scope>
</reference>
<proteinExistence type="predicted"/>
<evidence type="ECO:0000313" key="2">
    <source>
        <dbReference type="Proteomes" id="UP001176941"/>
    </source>
</evidence>
<dbReference type="EMBL" id="OX459961">
    <property type="protein sequence ID" value="CAI9166122.1"/>
    <property type="molecule type" value="Genomic_DNA"/>
</dbReference>